<dbReference type="Pfam" id="PF07714">
    <property type="entry name" value="PK_Tyr_Ser-Thr"/>
    <property type="match status" value="1"/>
</dbReference>
<dbReference type="Pfam" id="PF01833">
    <property type="entry name" value="TIG"/>
    <property type="match status" value="2"/>
</dbReference>
<feature type="region of interest" description="Disordered" evidence="19">
    <location>
        <begin position="1332"/>
        <end position="1562"/>
    </location>
</feature>
<feature type="domain" description="Protein kinase" evidence="22">
    <location>
        <begin position="1033"/>
        <end position="1305"/>
    </location>
</feature>
<evidence type="ECO:0000313" key="24">
    <source>
        <dbReference type="EMBL" id="CAB3263761.1"/>
    </source>
</evidence>
<dbReference type="PRINTS" id="PR00109">
    <property type="entry name" value="TYRKINASE"/>
</dbReference>
<dbReference type="PROSITE" id="PS51004">
    <property type="entry name" value="SEMA"/>
    <property type="match status" value="1"/>
</dbReference>
<accession>A0A6F9DKN8</accession>
<dbReference type="InterPro" id="IPR008266">
    <property type="entry name" value="Tyr_kinase_AS"/>
</dbReference>
<protein>
    <recommendedName>
        <fullName evidence="2">receptor protein-tyrosine kinase</fullName>
        <ecNumber evidence="2">2.7.10.1</ecNumber>
    </recommendedName>
</protein>
<dbReference type="InterPro" id="IPR050122">
    <property type="entry name" value="RTK"/>
</dbReference>
<dbReference type="PANTHER" id="PTHR24416:SF564">
    <property type="entry name" value="MACROPHAGE-STIMULATING PROTEIN RECEPTOR"/>
    <property type="match status" value="1"/>
</dbReference>
<feature type="transmembrane region" description="Helical" evidence="20">
    <location>
        <begin position="948"/>
        <end position="973"/>
    </location>
</feature>
<dbReference type="InterPro" id="IPR015943">
    <property type="entry name" value="WD40/YVTN_repeat-like_dom_sf"/>
</dbReference>
<evidence type="ECO:0000256" key="5">
    <source>
        <dbReference type="ARBA" id="ARBA00022729"/>
    </source>
</evidence>
<evidence type="ECO:0000256" key="16">
    <source>
        <dbReference type="ARBA" id="ARBA00051243"/>
    </source>
</evidence>
<dbReference type="GO" id="GO:0007169">
    <property type="term" value="P:cell surface receptor protein tyrosine kinase signaling pathway"/>
    <property type="evidence" value="ECO:0007669"/>
    <property type="project" value="TreeGrafter"/>
</dbReference>
<evidence type="ECO:0000256" key="12">
    <source>
        <dbReference type="ARBA" id="ARBA00023136"/>
    </source>
</evidence>
<sequence length="1592" mass="177295">MKSLPLTLLFIWPEVLVLLTLPGVSHSVLSKILNISVCNNQPLHTYTINSGDIFIGGENSLHHVSKTLTLLETVCYGNSIGTCQCVPVSETGAESSNKIKLLLPNNGGNFLLACGTGNSGMCHNHVLNNISTKVLMDGDSLSANHIVSQFGTTVGIIAPGPASENAFYFARTLDNNMLETEQQSVARKKFNVDKNGFKLSFEDPILHSEVTVYSTYQETYKIEYFYAFSYNGFTYFVTKQQKSVQPKSKYEIHLVRVCQKDQVFYSYSEIILQCKGKTKKKYNLTIDAHFSYATKSFERHSCSSNDLNVHDDKSMLFVLAGTPAKSSSSQQDSTQGTVLCGYPMSSISAMFDKAVEDCSTNKRYDPGLEFLFREGANRKCEQTDKPSPSCITGSTPNPNKFIGVSKPACYENLLVSNGGTIDNPSSTMFNSITSFQYMGTTVVVVGTLDGHLNFYNLNSYPGAGIVNVSVKVADEPLKSLKFSDDSIFALGNYNLYKAPIATSCLSAKTCLQCIKISFLACGYCYSTKQCTVSGQCEEKWSNDICPVSITDFWPKSGPVDGNTTIHIYGEGLGHSYPSATNRTVKIGTIATCSAFGTESYNYLTCKTSSVKQDLNSFSGQLQVYVFAQRPPLKFDSENDQYLINGSVTSNSSFTYVNIEVLNFSPTYGPKIGGTSITVAGKHLDTGSSAEVFVDNFPCIIINRTFKQICCETTAVATRTKRFVHNSTVSVVIDGFVIEMQQPFVYKDDPLLDPSKAQIRCSMSGGVMRRIQGGFLRSVAKPYAVITQLEKKNFTLDCWVYDEDASVLAFYVPPLNYVEGYNYSKPGLIEFFMDGVHQSYKFKLVPNPTINSFSENPLKVEEVDGLLHISLTGSNMLRGCTQQDYTIRVGPVYNCTNFDFSKSTNGNDELTCLVPRKELTQHGNILVVTVFVGTELVYNPGSIDITPPVSMAVIIAPIMAVVLLLIILIVICWVRKSKTKMSELPVEYHRDSEENPYSRQLGTEMQPLSPLPLLSDELVQEVKAVMIQQKRLKVDKNDIIGKGHFGTVYHGEYVSSEISEISGNPIHVKVAVKTLSRIEDRDSVQHFLREGLMMSEFRHENVLTLIGISFDNYNTPMVVLPFMKHGDLLNFVRDPSNEPTVKDLVGFGLQTCKGMEYLSSQRFVHRDLAARNCMLDETFVVKVADFGLARDIYEKEYYKPHENGGRMPVKWMALESLQQQKFTTKTDVWSFGILLWELLTRGVTPYPDVDAFNVLNYLLEGRRLRQPQFCPDDLYQLMVSCWHPDSEKRPSFKSLTADMEEIHGNIHGVHYPSIDVSYINVNDMHAYPSVLRSSESRSTGGSFAPDVFSPAPFTPKQGSFSQTSAGPVPPPRNRGMTIEEENPDSVLTPTQRTPRLQSSINQSFERRTPQLHHAETNSTTDEEGYLLPDTPDTSGSSRRQQQKSKPPISQLRNHPNLSQTERQDGDGYLLPQESLDNGDETAPLVRRHQNGSHSTKPKIVPARSLPSSYNRNQNNLQNPEYFESPNISPVQPNVYTTSQNHNNNNSSSSRSTRPLAETNLDPTYTPMASLESLLQSSDDEQLTYMPMRSNTIV</sequence>
<dbReference type="GO" id="GO:0006909">
    <property type="term" value="P:phagocytosis"/>
    <property type="evidence" value="ECO:0007669"/>
    <property type="project" value="TreeGrafter"/>
</dbReference>
<dbReference type="InterPro" id="IPR020635">
    <property type="entry name" value="Tyr_kinase_cat_dom"/>
</dbReference>
<dbReference type="GO" id="GO:0005886">
    <property type="term" value="C:plasma membrane"/>
    <property type="evidence" value="ECO:0007669"/>
    <property type="project" value="TreeGrafter"/>
</dbReference>
<keyword evidence="9 18" id="KW-0067">ATP-binding</keyword>
<dbReference type="FunFam" id="1.10.510.10:FF:000554">
    <property type="entry name" value="Predicted protein"/>
    <property type="match status" value="1"/>
</dbReference>
<dbReference type="PROSITE" id="PS50011">
    <property type="entry name" value="PROTEIN_KINASE_DOM"/>
    <property type="match status" value="1"/>
</dbReference>
<dbReference type="InterPro" id="IPR014756">
    <property type="entry name" value="Ig_E-set"/>
</dbReference>
<evidence type="ECO:0000256" key="14">
    <source>
        <dbReference type="ARBA" id="ARBA00023170"/>
    </source>
</evidence>
<keyword evidence="12 20" id="KW-0472">Membrane</keyword>
<keyword evidence="5 21" id="KW-0732">Signal</keyword>
<evidence type="ECO:0000256" key="4">
    <source>
        <dbReference type="ARBA" id="ARBA00022692"/>
    </source>
</evidence>
<dbReference type="GO" id="GO:0043235">
    <property type="term" value="C:receptor complex"/>
    <property type="evidence" value="ECO:0007669"/>
    <property type="project" value="TreeGrafter"/>
</dbReference>
<feature type="compositionally biased region" description="Polar residues" evidence="19">
    <location>
        <begin position="1449"/>
        <end position="1459"/>
    </location>
</feature>
<keyword evidence="14 24" id="KW-0675">Receptor</keyword>
<keyword evidence="7 18" id="KW-0547">Nucleotide-binding</keyword>
<keyword evidence="11 20" id="KW-1133">Transmembrane helix</keyword>
<evidence type="ECO:0000256" key="18">
    <source>
        <dbReference type="PROSITE-ProRule" id="PRU10141"/>
    </source>
</evidence>
<dbReference type="SMART" id="SM00630">
    <property type="entry name" value="Sema"/>
    <property type="match status" value="1"/>
</dbReference>
<evidence type="ECO:0000259" key="23">
    <source>
        <dbReference type="PROSITE" id="PS51004"/>
    </source>
</evidence>
<dbReference type="EC" id="2.7.10.1" evidence="2"/>
<dbReference type="SUPFAM" id="SSF101912">
    <property type="entry name" value="Sema domain"/>
    <property type="match status" value="1"/>
</dbReference>
<feature type="compositionally biased region" description="Polar residues" evidence="19">
    <location>
        <begin position="1384"/>
        <end position="1402"/>
    </location>
</feature>
<dbReference type="Gene3D" id="2.60.40.10">
    <property type="entry name" value="Immunoglobulins"/>
    <property type="match status" value="2"/>
</dbReference>
<dbReference type="InterPro" id="IPR011009">
    <property type="entry name" value="Kinase-like_dom_sf"/>
</dbReference>
<feature type="domain" description="Sema" evidence="23">
    <location>
        <begin position="16"/>
        <end position="500"/>
    </location>
</feature>
<evidence type="ECO:0000256" key="2">
    <source>
        <dbReference type="ARBA" id="ARBA00011902"/>
    </source>
</evidence>
<evidence type="ECO:0000256" key="1">
    <source>
        <dbReference type="ARBA" id="ARBA00004479"/>
    </source>
</evidence>
<feature type="binding site" evidence="18">
    <location>
        <position position="1072"/>
    </location>
    <ligand>
        <name>ATP</name>
        <dbReference type="ChEBI" id="CHEBI:30616"/>
    </ligand>
</feature>
<comment type="caution">
    <text evidence="17">Lacks conserved residue(s) required for the propagation of feature annotation.</text>
</comment>
<dbReference type="InterPro" id="IPR002909">
    <property type="entry name" value="IPT_dom"/>
</dbReference>
<evidence type="ECO:0000256" key="11">
    <source>
        <dbReference type="ARBA" id="ARBA00022989"/>
    </source>
</evidence>
<keyword evidence="4 20" id="KW-0812">Transmembrane</keyword>
<dbReference type="GO" id="GO:0005524">
    <property type="term" value="F:ATP binding"/>
    <property type="evidence" value="ECO:0007669"/>
    <property type="project" value="UniProtKB-UniRule"/>
</dbReference>
<feature type="compositionally biased region" description="Low complexity" evidence="19">
    <location>
        <begin position="1532"/>
        <end position="1551"/>
    </location>
</feature>
<dbReference type="InterPro" id="IPR000719">
    <property type="entry name" value="Prot_kinase_dom"/>
</dbReference>
<dbReference type="CDD" id="cd00603">
    <property type="entry name" value="IPT_PCSR"/>
    <property type="match status" value="1"/>
</dbReference>
<evidence type="ECO:0000256" key="20">
    <source>
        <dbReference type="SAM" id="Phobius"/>
    </source>
</evidence>
<name>A0A6F9DKN8_9ASCI</name>
<dbReference type="InterPro" id="IPR013783">
    <property type="entry name" value="Ig-like_fold"/>
</dbReference>
<dbReference type="PROSITE" id="PS00109">
    <property type="entry name" value="PROTEIN_KINASE_TYR"/>
    <property type="match status" value="1"/>
</dbReference>
<keyword evidence="13" id="KW-0829">Tyrosine-protein kinase</keyword>
<dbReference type="InterPro" id="IPR017441">
    <property type="entry name" value="Protein_kinase_ATP_BS"/>
</dbReference>
<keyword evidence="15" id="KW-0325">Glycoprotein</keyword>
<feature type="compositionally biased region" description="Low complexity" evidence="19">
    <location>
        <begin position="1435"/>
        <end position="1446"/>
    </location>
</feature>
<comment type="subcellular location">
    <subcellularLocation>
        <location evidence="1">Membrane</location>
        <topology evidence="1">Single-pass type I membrane protein</topology>
    </subcellularLocation>
</comment>
<reference evidence="24" key="1">
    <citation type="submission" date="2020-04" db="EMBL/GenBank/DDBJ databases">
        <authorList>
            <person name="Neveu A P."/>
        </authorList>
    </citation>
    <scope>NUCLEOTIDE SEQUENCE</scope>
    <source>
        <tissue evidence="24">Whole embryo</tissue>
    </source>
</reference>
<dbReference type="Gene3D" id="2.130.10.10">
    <property type="entry name" value="YVTN repeat-like/Quinoprotein amine dehydrogenase"/>
    <property type="match status" value="1"/>
</dbReference>
<evidence type="ECO:0000259" key="22">
    <source>
        <dbReference type="PROSITE" id="PS50011"/>
    </source>
</evidence>
<dbReference type="GO" id="GO:0007399">
    <property type="term" value="P:nervous system development"/>
    <property type="evidence" value="ECO:0007669"/>
    <property type="project" value="TreeGrafter"/>
</dbReference>
<evidence type="ECO:0000256" key="13">
    <source>
        <dbReference type="ARBA" id="ARBA00023137"/>
    </source>
</evidence>
<dbReference type="InterPro" id="IPR001627">
    <property type="entry name" value="Semap_dom"/>
</dbReference>
<evidence type="ECO:0000256" key="21">
    <source>
        <dbReference type="SAM" id="SignalP"/>
    </source>
</evidence>
<comment type="catalytic activity">
    <reaction evidence="16">
        <text>L-tyrosyl-[protein] + ATP = O-phospho-L-tyrosyl-[protein] + ADP + H(+)</text>
        <dbReference type="Rhea" id="RHEA:10596"/>
        <dbReference type="Rhea" id="RHEA-COMP:10136"/>
        <dbReference type="Rhea" id="RHEA-COMP:20101"/>
        <dbReference type="ChEBI" id="CHEBI:15378"/>
        <dbReference type="ChEBI" id="CHEBI:30616"/>
        <dbReference type="ChEBI" id="CHEBI:46858"/>
        <dbReference type="ChEBI" id="CHEBI:61978"/>
        <dbReference type="ChEBI" id="CHEBI:456216"/>
        <dbReference type="EC" id="2.7.10.1"/>
    </reaction>
</comment>
<dbReference type="Gene3D" id="1.10.510.10">
    <property type="entry name" value="Transferase(Phosphotransferase) domain 1"/>
    <property type="match status" value="1"/>
</dbReference>
<feature type="chain" id="PRO_5026257899" description="receptor protein-tyrosine kinase" evidence="21">
    <location>
        <begin position="28"/>
        <end position="1592"/>
    </location>
</feature>
<evidence type="ECO:0000256" key="17">
    <source>
        <dbReference type="PROSITE-ProRule" id="PRU00352"/>
    </source>
</evidence>
<dbReference type="EMBL" id="LR787899">
    <property type="protein sequence ID" value="CAB3263761.1"/>
    <property type="molecule type" value="mRNA"/>
</dbReference>
<organism evidence="24">
    <name type="scientific">Phallusia mammillata</name>
    <dbReference type="NCBI Taxonomy" id="59560"/>
    <lineage>
        <taxon>Eukaryota</taxon>
        <taxon>Metazoa</taxon>
        <taxon>Chordata</taxon>
        <taxon>Tunicata</taxon>
        <taxon>Ascidiacea</taxon>
        <taxon>Phlebobranchia</taxon>
        <taxon>Ascidiidae</taxon>
        <taxon>Phallusia</taxon>
    </lineage>
</organism>
<dbReference type="GO" id="GO:0016477">
    <property type="term" value="P:cell migration"/>
    <property type="evidence" value="ECO:0007669"/>
    <property type="project" value="TreeGrafter"/>
</dbReference>
<dbReference type="GO" id="GO:0004714">
    <property type="term" value="F:transmembrane receptor protein tyrosine kinase activity"/>
    <property type="evidence" value="ECO:0007669"/>
    <property type="project" value="UniProtKB-EC"/>
</dbReference>
<evidence type="ECO:0000256" key="7">
    <source>
        <dbReference type="ARBA" id="ARBA00022741"/>
    </source>
</evidence>
<evidence type="ECO:0000256" key="3">
    <source>
        <dbReference type="ARBA" id="ARBA00022679"/>
    </source>
</evidence>
<dbReference type="InterPro" id="IPR036352">
    <property type="entry name" value="Semap_dom_sf"/>
</dbReference>
<dbReference type="Gene3D" id="3.30.200.20">
    <property type="entry name" value="Phosphorylase Kinase, domain 1"/>
    <property type="match status" value="1"/>
</dbReference>
<evidence type="ECO:0000256" key="10">
    <source>
        <dbReference type="ARBA" id="ARBA00022843"/>
    </source>
</evidence>
<feature type="compositionally biased region" description="Polar residues" evidence="19">
    <location>
        <begin position="1504"/>
        <end position="1517"/>
    </location>
</feature>
<dbReference type="SMART" id="SM00429">
    <property type="entry name" value="IPT"/>
    <property type="match status" value="2"/>
</dbReference>
<dbReference type="PROSITE" id="PS00107">
    <property type="entry name" value="PROTEIN_KINASE_ATP"/>
    <property type="match status" value="1"/>
</dbReference>
<feature type="compositionally biased region" description="Polar residues" evidence="19">
    <location>
        <begin position="1355"/>
        <end position="1364"/>
    </location>
</feature>
<dbReference type="InterPro" id="IPR001245">
    <property type="entry name" value="Ser-Thr/Tyr_kinase_cat_dom"/>
</dbReference>
<feature type="signal peptide" evidence="21">
    <location>
        <begin position="1"/>
        <end position="27"/>
    </location>
</feature>
<evidence type="ECO:0000256" key="19">
    <source>
        <dbReference type="SAM" id="MobiDB-lite"/>
    </source>
</evidence>
<evidence type="ECO:0000256" key="6">
    <source>
        <dbReference type="ARBA" id="ARBA00022737"/>
    </source>
</evidence>
<gene>
    <name evidence="24" type="primary">Met</name>
</gene>
<dbReference type="SUPFAM" id="SSF81296">
    <property type="entry name" value="E set domains"/>
    <property type="match status" value="2"/>
</dbReference>
<keyword evidence="6" id="KW-0677">Repeat</keyword>
<dbReference type="SMART" id="SM00219">
    <property type="entry name" value="TyrKc"/>
    <property type="match status" value="1"/>
</dbReference>
<dbReference type="PANTHER" id="PTHR24416">
    <property type="entry name" value="TYROSINE-PROTEIN KINASE RECEPTOR"/>
    <property type="match status" value="1"/>
</dbReference>
<feature type="compositionally biased region" description="Basic and acidic residues" evidence="19">
    <location>
        <begin position="1403"/>
        <end position="1414"/>
    </location>
</feature>
<keyword evidence="10" id="KW-0832">Ubl conjugation</keyword>
<dbReference type="SUPFAM" id="SSF56112">
    <property type="entry name" value="Protein kinase-like (PK-like)"/>
    <property type="match status" value="1"/>
</dbReference>
<evidence type="ECO:0000256" key="15">
    <source>
        <dbReference type="ARBA" id="ARBA00023180"/>
    </source>
</evidence>
<proteinExistence type="evidence at transcript level"/>
<evidence type="ECO:0000256" key="9">
    <source>
        <dbReference type="ARBA" id="ARBA00022840"/>
    </source>
</evidence>
<keyword evidence="8" id="KW-0418">Kinase</keyword>
<keyword evidence="3" id="KW-0808">Transferase</keyword>
<evidence type="ECO:0000256" key="8">
    <source>
        <dbReference type="ARBA" id="ARBA00022777"/>
    </source>
</evidence>
<dbReference type="FunFam" id="3.30.200.20:FF:000188">
    <property type="entry name" value="Hepatocyte growth factor receptor"/>
    <property type="match status" value="1"/>
</dbReference>